<evidence type="ECO:0000313" key="3">
    <source>
        <dbReference type="EMBL" id="CAB4594248.1"/>
    </source>
</evidence>
<feature type="transmembrane region" description="Helical" evidence="1">
    <location>
        <begin position="1066"/>
        <end position="1085"/>
    </location>
</feature>
<accession>A0A6J6GBM1</accession>
<keyword evidence="1" id="KW-1133">Transmembrane helix</keyword>
<keyword evidence="1" id="KW-0812">Transmembrane</keyword>
<feature type="transmembrane region" description="Helical" evidence="1">
    <location>
        <begin position="144"/>
        <end position="161"/>
    </location>
</feature>
<reference evidence="3" key="1">
    <citation type="submission" date="2020-05" db="EMBL/GenBank/DDBJ databases">
        <authorList>
            <person name="Chiriac C."/>
            <person name="Salcher M."/>
            <person name="Ghai R."/>
            <person name="Kavagutti S V."/>
        </authorList>
    </citation>
    <scope>NUCLEOTIDE SEQUENCE</scope>
</reference>
<dbReference type="EMBL" id="CAEZUK010000033">
    <property type="protein sequence ID" value="CAB4594248.1"/>
    <property type="molecule type" value="Genomic_DNA"/>
</dbReference>
<dbReference type="GO" id="GO:0016740">
    <property type="term" value="F:transferase activity"/>
    <property type="evidence" value="ECO:0007669"/>
    <property type="project" value="InterPro"/>
</dbReference>
<dbReference type="SUPFAM" id="SSF49785">
    <property type="entry name" value="Galactose-binding domain-like"/>
    <property type="match status" value="1"/>
</dbReference>
<gene>
    <name evidence="3" type="ORF">UFOPK1820_00320</name>
</gene>
<feature type="domain" description="Alpha-(1-&gt;3)-arabinofuranosyltransferase N-terminal GT-C" evidence="2">
    <location>
        <begin position="22"/>
        <end position="671"/>
    </location>
</feature>
<dbReference type="InterPro" id="IPR008979">
    <property type="entry name" value="Galactose-bd-like_sf"/>
</dbReference>
<feature type="transmembrane region" description="Helical" evidence="1">
    <location>
        <begin position="396"/>
        <end position="414"/>
    </location>
</feature>
<keyword evidence="1" id="KW-0472">Membrane</keyword>
<dbReference type="InterPro" id="IPR021798">
    <property type="entry name" value="AftD_N"/>
</dbReference>
<feature type="transmembrane region" description="Helical" evidence="1">
    <location>
        <begin position="292"/>
        <end position="311"/>
    </location>
</feature>
<feature type="transmembrane region" description="Helical" evidence="1">
    <location>
        <begin position="1121"/>
        <end position="1147"/>
    </location>
</feature>
<sequence>MIKWLRQRYDFVTLTVLAFIPLLLSAPGKLPADTKLYLYLNPGRLLSDAAWTWDSRQLGGWVPHQNVGYLWPTGPWFSFFNWLCVPDWIAHRLWLGSLLIIAGLGTRWLAKFLGLTKSAQFIAALCYQLSPFVLPYISRTSALLLPWSLLPWIIGLTLLMIKQRRWQYFAIFGLLIASSGGLNATALLMIAPAPLVWLIDSYVKRDITTKQILSIVGLLGAITALMSAWWIAGLSTQGKYGASVLSYSEALTSTSATSSAPEVLRGLGYWIFYDRNAVTALTSASTPYQTNLFVIGCGLLVLFLGLFGVIAHQRLRRPLSLMLLVGVVASVGAYPSNSPAPLWSYFADHPTTALRLALRSSSRAVPLVALAVAIGLGISIQHLIVRFSQRSQRVPFFLIAATTLMLCVNMPALFSGRLIDPAISRPENIPAAWGEVADLLNERYELGDTGSVLILPGIESAAYRWGYPVDPILPGITKKPLITRDWLPLGSAPFMDLLYALDDSFQNGTADPDSIAPIARLLGADTVMVVNSYQYERFGLNRPERSSSLIASASGLTHLGDFGEATVNLAPGIDAPDLQDFPATPLPEISVYSVADSKFGLHISNAPLLVSGDGSGVVDLASAGLIDGQSTILASAALDQKSLNQALSTTPELFVTDGNRRRAHHWRSSQDVWGATEDEYTVIDGLDVFDNRLPVFPLATNRLETQSTVKSTAIRLSATAYGALLSYLPEYRPSNANDGNPATSWSVGWGVNPLGQILTIASEQANLDKLSLISRSHTDQERAITHVSISIDGSPWKPQQIKSDMGTQTITLEQPGHVVRLRIDAVSNADKLNPVGWVEVLPEALRGAEIITVPSDASSRASANTAVSYVFTRLRSDPYDPRRQDPETSINRQFLLAHDASFNLSASTTSMTSDLAVDACVDDLVIIDGISIPVSAQDSGEGHVLLTSCSQVTLLSGEHQLRTSTLSDIKIDNVILRSTLSAPAQPSTIVPITQTRSTRSAIIPECSSDCWIEMPEGWNAGWSASLDGRQLPASVASGGGHAVWFVPASSATDIKFTASWTPQRRMWFGIAVTMIAILCALTILLRPRLRRRTFLSTSPVTESVHKTVQQHRATVVLISKILATGLLGALVISPIWGMAIAVLWAVLHRHPHAIRSIGFSLVALAMLYLLIQQKRYGFTAGFDWPSHFRRAHRPAMGGLVLMFLGSWARSEEPSGEHKRHPASV</sequence>
<name>A0A6J6GBM1_9ZZZZ</name>
<feature type="transmembrane region" description="Helical" evidence="1">
    <location>
        <begin position="318"/>
        <end position="336"/>
    </location>
</feature>
<feature type="transmembrane region" description="Helical" evidence="1">
    <location>
        <begin position="89"/>
        <end position="109"/>
    </location>
</feature>
<dbReference type="Pfam" id="PF11847">
    <property type="entry name" value="GT-C_AftD"/>
    <property type="match status" value="1"/>
</dbReference>
<feature type="transmembrane region" description="Helical" evidence="1">
    <location>
        <begin position="168"/>
        <end position="191"/>
    </location>
</feature>
<proteinExistence type="predicted"/>
<protein>
    <submittedName>
        <fullName evidence="3">Unannotated protein</fullName>
    </submittedName>
</protein>
<dbReference type="AlphaFoldDB" id="A0A6J6GBM1"/>
<evidence type="ECO:0000259" key="2">
    <source>
        <dbReference type="Pfam" id="PF11847"/>
    </source>
</evidence>
<evidence type="ECO:0000256" key="1">
    <source>
        <dbReference type="SAM" id="Phobius"/>
    </source>
</evidence>
<feature type="transmembrane region" description="Helical" evidence="1">
    <location>
        <begin position="364"/>
        <end position="384"/>
    </location>
</feature>
<feature type="transmembrane region" description="Helical" evidence="1">
    <location>
        <begin position="211"/>
        <end position="232"/>
    </location>
</feature>
<dbReference type="Gene3D" id="2.60.120.260">
    <property type="entry name" value="Galactose-binding domain-like"/>
    <property type="match status" value="1"/>
</dbReference>
<organism evidence="3">
    <name type="scientific">freshwater metagenome</name>
    <dbReference type="NCBI Taxonomy" id="449393"/>
    <lineage>
        <taxon>unclassified sequences</taxon>
        <taxon>metagenomes</taxon>
        <taxon>ecological metagenomes</taxon>
    </lineage>
</organism>
<feature type="transmembrane region" description="Helical" evidence="1">
    <location>
        <begin position="1153"/>
        <end position="1171"/>
    </location>
</feature>